<feature type="region of interest" description="Disordered" evidence="2">
    <location>
        <begin position="388"/>
        <end position="407"/>
    </location>
</feature>
<feature type="region of interest" description="Disordered" evidence="2">
    <location>
        <begin position="658"/>
        <end position="677"/>
    </location>
</feature>
<organism evidence="4 5">
    <name type="scientific">Pochonia chlamydosporia 170</name>
    <dbReference type="NCBI Taxonomy" id="1380566"/>
    <lineage>
        <taxon>Eukaryota</taxon>
        <taxon>Fungi</taxon>
        <taxon>Dikarya</taxon>
        <taxon>Ascomycota</taxon>
        <taxon>Pezizomycotina</taxon>
        <taxon>Sordariomycetes</taxon>
        <taxon>Hypocreomycetidae</taxon>
        <taxon>Hypocreales</taxon>
        <taxon>Clavicipitaceae</taxon>
        <taxon>Pochonia</taxon>
    </lineage>
</organism>
<dbReference type="PANTHER" id="PTHR46910:SF9">
    <property type="entry name" value="MISCELLANEOUS ZN(II)2CYS6 TRANSCRIPTION FACTOR (EUROFUNG)"/>
    <property type="match status" value="1"/>
</dbReference>
<evidence type="ECO:0000313" key="4">
    <source>
        <dbReference type="EMBL" id="OAQ69249.1"/>
    </source>
</evidence>
<keyword evidence="1" id="KW-0539">Nucleus</keyword>
<dbReference type="InterPro" id="IPR050987">
    <property type="entry name" value="AtrR-like"/>
</dbReference>
<dbReference type="GO" id="GO:0006351">
    <property type="term" value="P:DNA-templated transcription"/>
    <property type="evidence" value="ECO:0007669"/>
    <property type="project" value="InterPro"/>
</dbReference>
<dbReference type="GO" id="GO:0003700">
    <property type="term" value="F:DNA-binding transcription factor activity"/>
    <property type="evidence" value="ECO:0007669"/>
    <property type="project" value="InterPro"/>
</dbReference>
<dbReference type="AlphaFoldDB" id="A0A179FW82"/>
<dbReference type="Proteomes" id="UP000078397">
    <property type="component" value="Unassembled WGS sequence"/>
</dbReference>
<dbReference type="STRING" id="1380566.A0A179FW82"/>
<sequence>MPGPASGRPANSSLPIPIPPIEIGSFVAPRPDKSEFIGSASGIFFANTVFRAFATLLPASSHSPSDEIGSGLMHSDAQRRVHVTEPQSQGAPDSAHDYVLASENLQEQRVEEAAIQDSLNTAASNFLGQPGTQGSSTLVPPTVGLSYGIAASGIGLPPSAAVARDLLVRYFKKWHPFFPFLHGRTFFDQVDGFYDRGGNVPVKEHQDIPGIRTRMTQAVTFQCVFNIAADSLEGLAQLDVSCRISSTTALINLLGVVSSGHDLPSLQALLAVEVYLIKRMALRAASTVHGTLTRILYHCGLHRCPFRYIQLSRDACDIRQRIFWCAYILDRQLSLLLGHPPAIKDTEVDVCIPGMAELHNPVKECQPKSSNSLPADGGDEITAHLPRGHAVGRPSAASARCENETRHDATPVDAHDANVNSIEAESPTRHHKTAPREAGEFVLGYLVRYSRLCGVAFDLFHTSIHNRYVTWDQVLDLSSRIQSWWNGLPLTLQENNSQSSCPALEFSPYFVTMYQHLVLFVNRSPLSLPTHRIEFRSSIQSALSASRAIVRSLRRPQVQDHPALFAWPTTLSATWMAGLVIAFASLLNLYPFHKAQNDMNDVLIILDSMGQDWTSARHCRAALNSLLSRLTSRTGTEISLDEATPSSRGNSLIHSQTIEEATQPAEEQPSRARSKRRRYTLDIGQNSANHPGDIIYERATVDGPLSEVITDRHPVLQYSGPDFGFDSASASAYPSGWETMLDQNLGLETSGQFFDSAEWDMYMQNFGDRFGL</sequence>
<dbReference type="GO" id="GO:0003677">
    <property type="term" value="F:DNA binding"/>
    <property type="evidence" value="ECO:0007669"/>
    <property type="project" value="InterPro"/>
</dbReference>
<evidence type="ECO:0000256" key="1">
    <source>
        <dbReference type="ARBA" id="ARBA00023242"/>
    </source>
</evidence>
<dbReference type="InterPro" id="IPR007219">
    <property type="entry name" value="XnlR_reg_dom"/>
</dbReference>
<comment type="caution">
    <text evidence="4">The sequence shown here is derived from an EMBL/GenBank/DDBJ whole genome shotgun (WGS) entry which is preliminary data.</text>
</comment>
<dbReference type="OrthoDB" id="3266505at2759"/>
<dbReference type="Pfam" id="PF04082">
    <property type="entry name" value="Fungal_trans"/>
    <property type="match status" value="1"/>
</dbReference>
<gene>
    <name evidence="4" type="ORF">VFPPC_05341</name>
</gene>
<dbReference type="SMART" id="SM00906">
    <property type="entry name" value="Fungal_trans"/>
    <property type="match status" value="1"/>
</dbReference>
<feature type="domain" description="Xylanolytic transcriptional activator regulatory" evidence="3">
    <location>
        <begin position="285"/>
        <end position="359"/>
    </location>
</feature>
<dbReference type="RefSeq" id="XP_018146099.1">
    <property type="nucleotide sequence ID" value="XM_018284551.1"/>
</dbReference>
<protein>
    <submittedName>
        <fullName evidence="4">Fungal specific transcription factor</fullName>
    </submittedName>
</protein>
<dbReference type="EMBL" id="LSBJ02000003">
    <property type="protein sequence ID" value="OAQ69249.1"/>
    <property type="molecule type" value="Genomic_DNA"/>
</dbReference>
<dbReference type="KEGG" id="pchm:VFPPC_05341"/>
<accession>A0A179FW82</accession>
<dbReference type="PANTHER" id="PTHR46910">
    <property type="entry name" value="TRANSCRIPTION FACTOR PDR1"/>
    <property type="match status" value="1"/>
</dbReference>
<proteinExistence type="predicted"/>
<keyword evidence="5" id="KW-1185">Reference proteome</keyword>
<evidence type="ECO:0000256" key="2">
    <source>
        <dbReference type="SAM" id="MobiDB-lite"/>
    </source>
</evidence>
<dbReference type="GO" id="GO:0008270">
    <property type="term" value="F:zinc ion binding"/>
    <property type="evidence" value="ECO:0007669"/>
    <property type="project" value="InterPro"/>
</dbReference>
<name>A0A179FW82_METCM</name>
<evidence type="ECO:0000313" key="5">
    <source>
        <dbReference type="Proteomes" id="UP000078397"/>
    </source>
</evidence>
<dbReference type="CDD" id="cd12148">
    <property type="entry name" value="fungal_TF_MHR"/>
    <property type="match status" value="1"/>
</dbReference>
<dbReference type="GeneID" id="28848545"/>
<evidence type="ECO:0000259" key="3">
    <source>
        <dbReference type="SMART" id="SM00906"/>
    </source>
</evidence>
<reference evidence="4 5" key="1">
    <citation type="journal article" date="2016" name="PLoS Pathog.">
        <title>Biosynthesis of antibiotic leucinostatins in bio-control fungus Purpureocillium lilacinum and their inhibition on phytophthora revealed by genome mining.</title>
        <authorList>
            <person name="Wang G."/>
            <person name="Liu Z."/>
            <person name="Lin R."/>
            <person name="Li E."/>
            <person name="Mao Z."/>
            <person name="Ling J."/>
            <person name="Yang Y."/>
            <person name="Yin W.B."/>
            <person name="Xie B."/>
        </authorList>
    </citation>
    <scope>NUCLEOTIDE SEQUENCE [LARGE SCALE GENOMIC DNA]</scope>
    <source>
        <strain evidence="4">170</strain>
    </source>
</reference>